<feature type="domain" description="Nascent polypeptide-associated complex subunit alpha-like UBA" evidence="2">
    <location>
        <begin position="91"/>
        <end position="131"/>
    </location>
</feature>
<dbReference type="InterPro" id="IPR044034">
    <property type="entry name" value="NAC-like_UBA"/>
</dbReference>
<dbReference type="GO" id="GO:0050821">
    <property type="term" value="P:protein stabilization"/>
    <property type="evidence" value="ECO:0007669"/>
    <property type="project" value="TreeGrafter"/>
</dbReference>
<evidence type="ECO:0000313" key="3">
    <source>
        <dbReference type="EMBL" id="PMD29459.1"/>
    </source>
</evidence>
<dbReference type="GO" id="GO:0043066">
    <property type="term" value="P:negative regulation of apoptotic process"/>
    <property type="evidence" value="ECO:0007669"/>
    <property type="project" value="TreeGrafter"/>
</dbReference>
<feature type="region of interest" description="Disordered" evidence="1">
    <location>
        <begin position="1"/>
        <end position="21"/>
    </location>
</feature>
<dbReference type="Proteomes" id="UP000235786">
    <property type="component" value="Unassembled WGS sequence"/>
</dbReference>
<dbReference type="Pfam" id="PF19026">
    <property type="entry name" value="UBA_HYPK"/>
    <property type="match status" value="1"/>
</dbReference>
<reference evidence="3 4" key="1">
    <citation type="submission" date="2016-04" db="EMBL/GenBank/DDBJ databases">
        <title>A degradative enzymes factory behind the ericoid mycorrhizal symbiosis.</title>
        <authorList>
            <consortium name="DOE Joint Genome Institute"/>
            <person name="Martino E."/>
            <person name="Morin E."/>
            <person name="Grelet G."/>
            <person name="Kuo A."/>
            <person name="Kohler A."/>
            <person name="Daghino S."/>
            <person name="Barry K."/>
            <person name="Choi C."/>
            <person name="Cichocki N."/>
            <person name="Clum A."/>
            <person name="Copeland A."/>
            <person name="Hainaut M."/>
            <person name="Haridas S."/>
            <person name="Labutti K."/>
            <person name="Lindquist E."/>
            <person name="Lipzen A."/>
            <person name="Khouja H.-R."/>
            <person name="Murat C."/>
            <person name="Ohm R."/>
            <person name="Olson A."/>
            <person name="Spatafora J."/>
            <person name="Veneault-Fourrey C."/>
            <person name="Henrissat B."/>
            <person name="Grigoriev I."/>
            <person name="Martin F."/>
            <person name="Perotto S."/>
        </authorList>
    </citation>
    <scope>NUCLEOTIDE SEQUENCE [LARGE SCALE GENOMIC DNA]</scope>
    <source>
        <strain evidence="3 4">F</strain>
    </source>
</reference>
<evidence type="ECO:0000313" key="4">
    <source>
        <dbReference type="Proteomes" id="UP000235786"/>
    </source>
</evidence>
<accession>A0A2J6QT78</accession>
<dbReference type="InterPro" id="IPR038922">
    <property type="entry name" value="HYPK_UBA"/>
</dbReference>
<organism evidence="3 4">
    <name type="scientific">Hyaloscypha variabilis (strain UAMH 11265 / GT02V1 / F)</name>
    <name type="common">Meliniomyces variabilis</name>
    <dbReference type="NCBI Taxonomy" id="1149755"/>
    <lineage>
        <taxon>Eukaryota</taxon>
        <taxon>Fungi</taxon>
        <taxon>Dikarya</taxon>
        <taxon>Ascomycota</taxon>
        <taxon>Pezizomycotina</taxon>
        <taxon>Leotiomycetes</taxon>
        <taxon>Helotiales</taxon>
        <taxon>Hyaloscyphaceae</taxon>
        <taxon>Hyaloscypha</taxon>
        <taxon>Hyaloscypha variabilis</taxon>
    </lineage>
</organism>
<feature type="compositionally biased region" description="Basic and acidic residues" evidence="1">
    <location>
        <begin position="43"/>
        <end position="59"/>
    </location>
</feature>
<feature type="region of interest" description="Disordered" evidence="1">
    <location>
        <begin position="34"/>
        <end position="59"/>
    </location>
</feature>
<evidence type="ECO:0000259" key="2">
    <source>
        <dbReference type="Pfam" id="PF19026"/>
    </source>
</evidence>
<gene>
    <name evidence="3" type="ORF">L207DRAFT_238833</name>
</gene>
<dbReference type="STRING" id="1149755.A0A2J6QT78"/>
<evidence type="ECO:0000256" key="1">
    <source>
        <dbReference type="SAM" id="MobiDB-lite"/>
    </source>
</evidence>
<name>A0A2J6QT78_HYAVF</name>
<dbReference type="AlphaFoldDB" id="A0A2J6QT78"/>
<sequence>MAEAQPPTIVEGATTGDVDDEIPVAAKSAEDRKAAAALSSLDAPREDDSASTKDVDQEAVRKAMERLGGSTKSNGTAVKKDNEVKVVKKTVKVDPADVTLLVDELELSKIKATDLLKAHDGDAEKALKAFIAPAA</sequence>
<dbReference type="EMBL" id="KZ613974">
    <property type="protein sequence ID" value="PMD29459.1"/>
    <property type="molecule type" value="Genomic_DNA"/>
</dbReference>
<dbReference type="CDD" id="cd14361">
    <property type="entry name" value="UBA_HYPK"/>
    <property type="match status" value="1"/>
</dbReference>
<dbReference type="OrthoDB" id="285219at2759"/>
<keyword evidence="4" id="KW-1185">Reference proteome</keyword>
<dbReference type="InterPro" id="IPR052617">
    <property type="entry name" value="Huntingtin-int_K"/>
</dbReference>
<dbReference type="PANTHER" id="PTHR31184">
    <property type="entry name" value="HUNTINGTIN-INTERACTING PROTEIN K FAMILY MEMBER"/>
    <property type="match status" value="1"/>
</dbReference>
<proteinExistence type="predicted"/>
<protein>
    <recommendedName>
        <fullName evidence="2">Nascent polypeptide-associated complex subunit alpha-like UBA domain-containing protein</fullName>
    </recommendedName>
</protein>
<dbReference type="PANTHER" id="PTHR31184:SF2">
    <property type="entry name" value="HUNTINGTIN-INTERACTING PROTEIN K"/>
    <property type="match status" value="1"/>
</dbReference>